<organism evidence="1 2">
    <name type="scientific">Streptomyces coryli</name>
    <dbReference type="NCBI Taxonomy" id="1128680"/>
    <lineage>
        <taxon>Bacteria</taxon>
        <taxon>Bacillati</taxon>
        <taxon>Actinomycetota</taxon>
        <taxon>Actinomycetes</taxon>
        <taxon>Kitasatosporales</taxon>
        <taxon>Streptomycetaceae</taxon>
        <taxon>Streptomyces</taxon>
    </lineage>
</organism>
<protein>
    <submittedName>
        <fullName evidence="1">Uncharacterized protein</fullName>
    </submittedName>
</protein>
<name>A0A6G4TRC9_9ACTN</name>
<keyword evidence="2" id="KW-1185">Reference proteome</keyword>
<accession>A0A6G4TRC9</accession>
<gene>
    <name evidence="1" type="ORF">G5C51_01440</name>
</gene>
<comment type="caution">
    <text evidence="1">The sequence shown here is derived from an EMBL/GenBank/DDBJ whole genome shotgun (WGS) entry which is preliminary data.</text>
</comment>
<dbReference type="Proteomes" id="UP000481583">
    <property type="component" value="Unassembled WGS sequence"/>
</dbReference>
<dbReference type="AlphaFoldDB" id="A0A6G4TRC9"/>
<evidence type="ECO:0000313" key="2">
    <source>
        <dbReference type="Proteomes" id="UP000481583"/>
    </source>
</evidence>
<proteinExistence type="predicted"/>
<sequence>MLTPGELLCWAKELLELNADEDSVRDLEQLGETSTDDQPKEGTWTAESLAAFMDVLMVRNPSLVKAIVAAAANGGFVARETVYELAGYDETRKLRGFTQPIGTCPGICS</sequence>
<dbReference type="RefSeq" id="WP_165230133.1">
    <property type="nucleotide sequence ID" value="NZ_JAAKZV010000002.1"/>
</dbReference>
<dbReference type="EMBL" id="JAAKZV010000002">
    <property type="protein sequence ID" value="NGN62569.1"/>
    <property type="molecule type" value="Genomic_DNA"/>
</dbReference>
<reference evidence="1 2" key="1">
    <citation type="submission" date="2020-02" db="EMBL/GenBank/DDBJ databases">
        <title>Whole-genome analyses of novel actinobacteria.</title>
        <authorList>
            <person name="Sahin N."/>
        </authorList>
    </citation>
    <scope>NUCLEOTIDE SEQUENCE [LARGE SCALE GENOMIC DNA]</scope>
    <source>
        <strain evidence="1 2">A7024</strain>
    </source>
</reference>
<evidence type="ECO:0000313" key="1">
    <source>
        <dbReference type="EMBL" id="NGN62569.1"/>
    </source>
</evidence>